<keyword evidence="3" id="KW-1185">Reference proteome</keyword>
<comment type="caution">
    <text evidence="2">The sequence shown here is derived from an EMBL/GenBank/DDBJ whole genome shotgun (WGS) entry which is preliminary data.</text>
</comment>
<evidence type="ECO:0000313" key="2">
    <source>
        <dbReference type="EMBL" id="KAG8624411.1"/>
    </source>
</evidence>
<evidence type="ECO:0000256" key="1">
    <source>
        <dbReference type="SAM" id="MobiDB-lite"/>
    </source>
</evidence>
<feature type="compositionally biased region" description="Basic and acidic residues" evidence="1">
    <location>
        <begin position="186"/>
        <end position="201"/>
    </location>
</feature>
<sequence>MASTSNHANIANRQTILDALFTGAYLAAPISHLCAHTEPDPFGLPRRCQRTLPAASLQFAIDNIHQLHLHIPTNATLATLNHKSFTWFEMDRHLYHLSCCILCDEHRTADGHKLMKELLVDALTKSGVAAVKDAEARLKMATNIYIGPIYTQINKQRQNNRATKASDNPDPTFRPKKPNPFPSDYSKPEPEARKPSSDNKPTDPFTFDYDKPKPKSAPHTSWSDNKPTDPFPNAYIPGTHPRAQDWHFPPADPPPYESIAKGPIDKWLYKIRAYHAAWASKDPISLGIRDHEAPALIDRLHFPVYSGFATDVTTFKIRLFYNKMALYEPNKALEILKAERTRWHPDKMDQRFADEEGLEFVKEKANLICGVLNDQIKEMREK</sequence>
<dbReference type="AlphaFoldDB" id="A0A8K0KYN5"/>
<gene>
    <name evidence="2" type="ORF">KVT40_007478</name>
</gene>
<evidence type="ECO:0000313" key="3">
    <source>
        <dbReference type="Proteomes" id="UP000809789"/>
    </source>
</evidence>
<dbReference type="Proteomes" id="UP000809789">
    <property type="component" value="Unassembled WGS sequence"/>
</dbReference>
<feature type="compositionally biased region" description="Polar residues" evidence="1">
    <location>
        <begin position="155"/>
        <end position="166"/>
    </location>
</feature>
<proteinExistence type="predicted"/>
<organism evidence="2 3">
    <name type="scientific">Elsinoe batatas</name>
    <dbReference type="NCBI Taxonomy" id="2601811"/>
    <lineage>
        <taxon>Eukaryota</taxon>
        <taxon>Fungi</taxon>
        <taxon>Dikarya</taxon>
        <taxon>Ascomycota</taxon>
        <taxon>Pezizomycotina</taxon>
        <taxon>Dothideomycetes</taxon>
        <taxon>Dothideomycetidae</taxon>
        <taxon>Myriangiales</taxon>
        <taxon>Elsinoaceae</taxon>
        <taxon>Elsinoe</taxon>
    </lineage>
</organism>
<accession>A0A8K0KYN5</accession>
<dbReference type="OrthoDB" id="412109at2759"/>
<name>A0A8K0KYN5_9PEZI</name>
<protein>
    <submittedName>
        <fullName evidence="2">Uncharacterized protein</fullName>
    </submittedName>
</protein>
<dbReference type="EMBL" id="JAESVG020000009">
    <property type="protein sequence ID" value="KAG8624411.1"/>
    <property type="molecule type" value="Genomic_DNA"/>
</dbReference>
<reference evidence="2" key="1">
    <citation type="submission" date="2021-07" db="EMBL/GenBank/DDBJ databases">
        <title>Elsinoe batatas strain:CRI-CJ2 Genome sequencing and assembly.</title>
        <authorList>
            <person name="Huang L."/>
        </authorList>
    </citation>
    <scope>NUCLEOTIDE SEQUENCE</scope>
    <source>
        <strain evidence="2">CRI-CJ2</strain>
    </source>
</reference>
<feature type="region of interest" description="Disordered" evidence="1">
    <location>
        <begin position="155"/>
        <end position="235"/>
    </location>
</feature>